<protein>
    <submittedName>
        <fullName evidence="2">Uncharacterized protein</fullName>
    </submittedName>
</protein>
<dbReference type="AlphaFoldDB" id="A0A8S9I5P3"/>
<dbReference type="EMBL" id="QGKY02001250">
    <property type="protein sequence ID" value="KAF2564587.1"/>
    <property type="molecule type" value="Genomic_DNA"/>
</dbReference>
<keyword evidence="1" id="KW-1133">Transmembrane helix</keyword>
<evidence type="ECO:0000313" key="2">
    <source>
        <dbReference type="EMBL" id="KAF2564587.1"/>
    </source>
</evidence>
<name>A0A8S9I5P3_BRACR</name>
<keyword evidence="1" id="KW-0812">Transmembrane</keyword>
<proteinExistence type="predicted"/>
<feature type="transmembrane region" description="Helical" evidence="1">
    <location>
        <begin position="12"/>
        <end position="32"/>
    </location>
</feature>
<comment type="caution">
    <text evidence="2">The sequence shown here is derived from an EMBL/GenBank/DDBJ whole genome shotgun (WGS) entry which is preliminary data.</text>
</comment>
<organism evidence="2">
    <name type="scientific">Brassica cretica</name>
    <name type="common">Mustard</name>
    <dbReference type="NCBI Taxonomy" id="69181"/>
    <lineage>
        <taxon>Eukaryota</taxon>
        <taxon>Viridiplantae</taxon>
        <taxon>Streptophyta</taxon>
        <taxon>Embryophyta</taxon>
        <taxon>Tracheophyta</taxon>
        <taxon>Spermatophyta</taxon>
        <taxon>Magnoliopsida</taxon>
        <taxon>eudicotyledons</taxon>
        <taxon>Gunneridae</taxon>
        <taxon>Pentapetalae</taxon>
        <taxon>rosids</taxon>
        <taxon>malvids</taxon>
        <taxon>Brassicales</taxon>
        <taxon>Brassicaceae</taxon>
        <taxon>Brassiceae</taxon>
        <taxon>Brassica</taxon>
    </lineage>
</organism>
<accession>A0A8S9I5P3</accession>
<reference evidence="2" key="1">
    <citation type="submission" date="2019-12" db="EMBL/GenBank/DDBJ databases">
        <title>Genome sequencing and annotation of Brassica cretica.</title>
        <authorList>
            <person name="Studholme D.J."/>
            <person name="Sarris P.F."/>
        </authorList>
    </citation>
    <scope>NUCLEOTIDE SEQUENCE</scope>
    <source>
        <strain evidence="2">PFS-102/07</strain>
        <tissue evidence="2">Leaf</tissue>
    </source>
</reference>
<gene>
    <name evidence="2" type="ORF">F2Q70_00014834</name>
</gene>
<keyword evidence="1" id="KW-0472">Membrane</keyword>
<evidence type="ECO:0000256" key="1">
    <source>
        <dbReference type="SAM" id="Phobius"/>
    </source>
</evidence>
<sequence length="151" mass="17025">MSAFTVSELNLPFSQLLMFVPIGHFFLFRHWFFERGAFPSRSASGPSRMSVDVLVGVVGDIARIQNSGKHGLSLLRSSGDCIRRFDENAWIGVVSMFGRVQSLHSDRTLARARSLRSDRAGRALSRYVATELWLELTRYVATERDERSVAT</sequence>